<dbReference type="Pfam" id="PF17390">
    <property type="entry name" value="Bac_rhamnosid_C"/>
    <property type="match status" value="1"/>
</dbReference>
<dbReference type="InterPro" id="IPR035398">
    <property type="entry name" value="Bac_rhamnosid_C"/>
</dbReference>
<dbReference type="GeneID" id="18814423"/>
<dbReference type="PANTHER" id="PTHR34987:SF5">
    <property type="entry name" value="ALPHA-RHAMNOSIDASE"/>
    <property type="match status" value="1"/>
</dbReference>
<keyword evidence="5" id="KW-0378">Hydrolase</keyword>
<gene>
    <name evidence="5" type="ORF">SERLADRAFT_434626</name>
</gene>
<accession>F8NK33</accession>
<evidence type="ECO:0000256" key="1">
    <source>
        <dbReference type="SAM" id="MobiDB-lite"/>
    </source>
</evidence>
<feature type="region of interest" description="Disordered" evidence="1">
    <location>
        <begin position="24"/>
        <end position="43"/>
    </location>
</feature>
<dbReference type="InterPro" id="IPR008928">
    <property type="entry name" value="6-hairpin_glycosidase_sf"/>
</dbReference>
<dbReference type="Proteomes" id="UP000008064">
    <property type="component" value="Unassembled WGS sequence"/>
</dbReference>
<dbReference type="PANTHER" id="PTHR34987">
    <property type="entry name" value="C, PUTATIVE (AFU_ORTHOLOGUE AFUA_3G02880)-RELATED"/>
    <property type="match status" value="1"/>
</dbReference>
<dbReference type="OrthoDB" id="10036721at2759"/>
<dbReference type="KEGG" id="sla:SERLADRAFT_434626"/>
<dbReference type="RefSeq" id="XP_007314916.1">
    <property type="nucleotide sequence ID" value="XM_007314854.1"/>
</dbReference>
<proteinExistence type="predicted"/>
<reference evidence="5" key="1">
    <citation type="submission" date="2011-04" db="EMBL/GenBank/DDBJ databases">
        <title>Evolution of plant cell wall degrading machinery underlies the functional diversity of forest fungi.</title>
        <authorList>
            <consortium name="US DOE Joint Genome Institute (JGI-PGF)"/>
            <person name="Eastwood D.C."/>
            <person name="Floudas D."/>
            <person name="Binder M."/>
            <person name="Majcherczyk A."/>
            <person name="Schneider P."/>
            <person name="Aerts A."/>
            <person name="Asiegbu F.O."/>
            <person name="Baker S.E."/>
            <person name="Barry K."/>
            <person name="Bendiksby M."/>
            <person name="Blumentritt M."/>
            <person name="Coutinho P.M."/>
            <person name="Cullen D."/>
            <person name="Cullen D."/>
            <person name="Gathman A."/>
            <person name="Goodell B."/>
            <person name="Henrissat B."/>
            <person name="Ihrmark K."/>
            <person name="Kauserud H."/>
            <person name="Kohler A."/>
            <person name="LaButti K."/>
            <person name="Lapidus A."/>
            <person name="Lavin J.L."/>
            <person name="Lee Y.-H."/>
            <person name="Lindquist E."/>
            <person name="Lilly W."/>
            <person name="Lucas S."/>
            <person name="Morin E."/>
            <person name="Murat C."/>
            <person name="Oguiza J.A."/>
            <person name="Park J."/>
            <person name="Pisabarro A.G."/>
            <person name="Riley R."/>
            <person name="Rosling A."/>
            <person name="Salamov A."/>
            <person name="Schmidt O."/>
            <person name="Schmutz J."/>
            <person name="Skrede I."/>
            <person name="Stenlid J."/>
            <person name="Wiebenga A."/>
            <person name="Xie X."/>
            <person name="Kues U."/>
            <person name="Hibbett D.S."/>
            <person name="Hoffmeister D."/>
            <person name="Hogberg N."/>
            <person name="Martin F."/>
            <person name="Grigoriev I.V."/>
            <person name="Watkinson S.C."/>
        </authorList>
    </citation>
    <scope>NUCLEOTIDE SEQUENCE</scope>
    <source>
        <strain evidence="5">S7.9</strain>
    </source>
</reference>
<keyword evidence="2" id="KW-0732">Signal</keyword>
<feature type="domain" description="Alpha-L-rhamnosidase six-hairpin glycosidase" evidence="3">
    <location>
        <begin position="296"/>
        <end position="520"/>
    </location>
</feature>
<name>F8NK33_SERL9</name>
<dbReference type="GO" id="GO:0016787">
    <property type="term" value="F:hydrolase activity"/>
    <property type="evidence" value="ECO:0007669"/>
    <property type="project" value="UniProtKB-KW"/>
</dbReference>
<evidence type="ECO:0000256" key="2">
    <source>
        <dbReference type="SAM" id="SignalP"/>
    </source>
</evidence>
<evidence type="ECO:0000259" key="3">
    <source>
        <dbReference type="Pfam" id="PF17389"/>
    </source>
</evidence>
<dbReference type="HOGENOM" id="CLU_007933_3_0_1"/>
<protein>
    <submittedName>
        <fullName evidence="5">Glycoside hydrolase family 78 protein</fullName>
    </submittedName>
</protein>
<organism>
    <name type="scientific">Serpula lacrymans var. lacrymans (strain S7.9)</name>
    <name type="common">Dry rot fungus</name>
    <dbReference type="NCBI Taxonomy" id="578457"/>
    <lineage>
        <taxon>Eukaryota</taxon>
        <taxon>Fungi</taxon>
        <taxon>Dikarya</taxon>
        <taxon>Basidiomycota</taxon>
        <taxon>Agaricomycotina</taxon>
        <taxon>Agaricomycetes</taxon>
        <taxon>Agaricomycetidae</taxon>
        <taxon>Boletales</taxon>
        <taxon>Coniophorineae</taxon>
        <taxon>Serpulaceae</taxon>
        <taxon>Serpula</taxon>
    </lineage>
</organism>
<dbReference type="Pfam" id="PF17389">
    <property type="entry name" value="Bac_rhamnosid6H"/>
    <property type="match status" value="1"/>
</dbReference>
<feature type="signal peptide" evidence="2">
    <location>
        <begin position="1"/>
        <end position="16"/>
    </location>
</feature>
<dbReference type="InterPro" id="IPR012341">
    <property type="entry name" value="6hp_glycosidase-like_sf"/>
</dbReference>
<dbReference type="Gene3D" id="1.50.10.10">
    <property type="match status" value="1"/>
</dbReference>
<sequence length="719" mass="77182">MPLALFLTLLFPAAFPQNGAVLNPVRSTGRRRSPGPARSGTMHDLVTTHCSSSQDLSRVYEQAALLSFGQVAFGVAPSGPWDAFNIAPKSKTVYPQAIYTAQGSVQNANNLVSKSGSTTFSGNGSWVAMDFGVEVGGLISMNFDSVSSTSAISLAFTESPVFIRPYASDDSSYPDATTTYDGVLNVPAPISTGYWTQPAVALRGGYRYLSIASTSDEPITISNVSCAISFMPHVEDMSQYAGYFYAQDPLSQDVNFLTKCAYTVETNIVAVNTGRQVPFVSSGWANNATLGVAGPIIVDGAKRDRAVWPGDMGIAVPTQFVSTNDLLPTKNALSTMFAAQNPTTGALPESGPPLSQQGSDTYLMWTLIGTYNYYLYSGDADWLQTIWTNYTKAVAYVESKVDSSGLMNITGLRDWGRLGQGGHNAEGNAILYKLLTNSVDLATYTNNTELASAWTYNATALKVKYNEAFWLPSVGMYRDNETTTLTPQDANSFAVLFNVTSTQEQADSVSKGLQKNWNSYGAIAPELPDNISPFIGGFEVQAHFASGNDNAAMDLLRREWGYMLTTNLSVQSTLLEGFTSNGSLYYRSYDGYNYDPSYISHSHGWSSGPTSALTFYVLGLTVTSPQGKTWLVAPHLSGLSSAEGGFETTLGSFNVKWTLEGKMLTLQINTPEGTSGTVRLPASGTVSLNSESVTTDATTDDLPLLTLNGGQQTVILQLS</sequence>
<dbReference type="SUPFAM" id="SSF48208">
    <property type="entry name" value="Six-hairpin glycosidases"/>
    <property type="match status" value="1"/>
</dbReference>
<feature type="domain" description="Alpha-L-rhamnosidase C-terminal" evidence="4">
    <location>
        <begin position="628"/>
        <end position="691"/>
    </location>
</feature>
<evidence type="ECO:0000259" key="4">
    <source>
        <dbReference type="Pfam" id="PF17390"/>
    </source>
</evidence>
<dbReference type="AlphaFoldDB" id="F8NK33"/>
<dbReference type="GO" id="GO:0005975">
    <property type="term" value="P:carbohydrate metabolic process"/>
    <property type="evidence" value="ECO:0007669"/>
    <property type="project" value="InterPro"/>
</dbReference>
<dbReference type="Gene3D" id="2.60.420.10">
    <property type="entry name" value="Maltose phosphorylase, domain 3"/>
    <property type="match status" value="1"/>
</dbReference>
<evidence type="ECO:0000313" key="5">
    <source>
        <dbReference type="EMBL" id="EGO28717.1"/>
    </source>
</evidence>
<dbReference type="EMBL" id="GL945430">
    <property type="protein sequence ID" value="EGO28717.1"/>
    <property type="molecule type" value="Genomic_DNA"/>
</dbReference>
<feature type="chain" id="PRO_5003375694" evidence="2">
    <location>
        <begin position="17"/>
        <end position="719"/>
    </location>
</feature>
<dbReference type="InterPro" id="IPR035396">
    <property type="entry name" value="Bac_rhamnosid6H"/>
</dbReference>